<dbReference type="AlphaFoldDB" id="A0AAW1F8P4"/>
<protein>
    <submittedName>
        <fullName evidence="1">Uncharacterized protein</fullName>
    </submittedName>
</protein>
<sequence>MEGTRATLNLYVPVSERVCVSPSLSHCRGPVPPFKAPLKHRGGLISNYREAGPAGAAKQGRADKFVLSDLKEKQSVG</sequence>
<reference evidence="1 2" key="1">
    <citation type="journal article" date="2024" name="Genome Biol. Evol.">
        <title>Chromosome-level genome assembly of the viviparous eelpout Zoarces viviparus.</title>
        <authorList>
            <person name="Fuhrmann N."/>
            <person name="Brasseur M.V."/>
            <person name="Bakowski C.E."/>
            <person name="Podsiadlowski L."/>
            <person name="Prost S."/>
            <person name="Krehenwinkel H."/>
            <person name="Mayer C."/>
        </authorList>
    </citation>
    <scope>NUCLEOTIDE SEQUENCE [LARGE SCALE GENOMIC DNA]</scope>
    <source>
        <strain evidence="1">NO-MEL_2022_Ind0_liver</strain>
    </source>
</reference>
<dbReference type="EMBL" id="JBCEZU010000089">
    <property type="protein sequence ID" value="KAK9531329.1"/>
    <property type="molecule type" value="Genomic_DNA"/>
</dbReference>
<dbReference type="Proteomes" id="UP001488805">
    <property type="component" value="Unassembled WGS sequence"/>
</dbReference>
<comment type="caution">
    <text evidence="1">The sequence shown here is derived from an EMBL/GenBank/DDBJ whole genome shotgun (WGS) entry which is preliminary data.</text>
</comment>
<accession>A0AAW1F8P4</accession>
<keyword evidence="2" id="KW-1185">Reference proteome</keyword>
<evidence type="ECO:0000313" key="2">
    <source>
        <dbReference type="Proteomes" id="UP001488805"/>
    </source>
</evidence>
<name>A0AAW1F8P4_ZOAVI</name>
<organism evidence="1 2">
    <name type="scientific">Zoarces viviparus</name>
    <name type="common">Viviparous eelpout</name>
    <name type="synonym">Blennius viviparus</name>
    <dbReference type="NCBI Taxonomy" id="48416"/>
    <lineage>
        <taxon>Eukaryota</taxon>
        <taxon>Metazoa</taxon>
        <taxon>Chordata</taxon>
        <taxon>Craniata</taxon>
        <taxon>Vertebrata</taxon>
        <taxon>Euteleostomi</taxon>
        <taxon>Actinopterygii</taxon>
        <taxon>Neopterygii</taxon>
        <taxon>Teleostei</taxon>
        <taxon>Neoteleostei</taxon>
        <taxon>Acanthomorphata</taxon>
        <taxon>Eupercaria</taxon>
        <taxon>Perciformes</taxon>
        <taxon>Cottioidei</taxon>
        <taxon>Zoarcales</taxon>
        <taxon>Zoarcidae</taxon>
        <taxon>Zoarcinae</taxon>
        <taxon>Zoarces</taxon>
    </lineage>
</organism>
<evidence type="ECO:0000313" key="1">
    <source>
        <dbReference type="EMBL" id="KAK9531329.1"/>
    </source>
</evidence>
<gene>
    <name evidence="1" type="ORF">VZT92_010761</name>
</gene>
<proteinExistence type="predicted"/>